<dbReference type="PROSITE" id="PS51689">
    <property type="entry name" value="SAM_RNA_A_N6_MT"/>
    <property type="match status" value="1"/>
</dbReference>
<evidence type="ECO:0000256" key="5">
    <source>
        <dbReference type="ARBA" id="ARBA00022691"/>
    </source>
</evidence>
<dbReference type="HAMAP" id="MF_00607">
    <property type="entry name" value="16SrRNA_methyltr_A"/>
    <property type="match status" value="1"/>
</dbReference>
<feature type="binding site" evidence="7 8">
    <location>
        <position position="29"/>
    </location>
    <ligand>
        <name>S-adenosyl-L-methionine</name>
        <dbReference type="ChEBI" id="CHEBI:59789"/>
    </ligand>
</feature>
<dbReference type="GeneID" id="81478342"/>
<dbReference type="RefSeq" id="WP_021828163.1">
    <property type="nucleotide sequence ID" value="NZ_CP015840.1"/>
</dbReference>
<keyword evidence="5 7" id="KW-0949">S-adenosyl-L-methionine</keyword>
<dbReference type="Gene3D" id="3.40.50.150">
    <property type="entry name" value="Vaccinia Virus protein VP39"/>
    <property type="match status" value="1"/>
</dbReference>
<evidence type="ECO:0000313" key="11">
    <source>
        <dbReference type="Proteomes" id="UP000019147"/>
    </source>
</evidence>
<dbReference type="STRING" id="1143323.M787_003360"/>
<proteinExistence type="inferred from homology"/>
<evidence type="ECO:0000256" key="8">
    <source>
        <dbReference type="PROSITE-ProRule" id="PRU01026"/>
    </source>
</evidence>
<comment type="function">
    <text evidence="7">Specifically dimethylates two adjacent adenosines (A1518 and A1519) in the loop of a conserved hairpin near the 3'-end of 16S rRNA in the 30S particle. May play a critical role in biogenesis of 30S subunits.</text>
</comment>
<dbReference type="PROSITE" id="PS01131">
    <property type="entry name" value="RRNA_A_DIMETH"/>
    <property type="match status" value="1"/>
</dbReference>
<dbReference type="AlphaFoldDB" id="A0A173DZN2"/>
<evidence type="ECO:0000256" key="7">
    <source>
        <dbReference type="HAMAP-Rule" id="MF_00607"/>
    </source>
</evidence>
<evidence type="ECO:0000256" key="4">
    <source>
        <dbReference type="ARBA" id="ARBA00022679"/>
    </source>
</evidence>
<dbReference type="KEGG" id="cgz:M787_003360"/>
<evidence type="ECO:0000259" key="9">
    <source>
        <dbReference type="SMART" id="SM00650"/>
    </source>
</evidence>
<dbReference type="EC" id="2.1.1.182" evidence="7"/>
<dbReference type="Proteomes" id="UP000019147">
    <property type="component" value="Chromosome"/>
</dbReference>
<dbReference type="EMBL" id="CP015840">
    <property type="protein sequence ID" value="ANG66346.1"/>
    <property type="molecule type" value="Genomic_DNA"/>
</dbReference>
<evidence type="ECO:0000313" key="10">
    <source>
        <dbReference type="EMBL" id="ANG66346.1"/>
    </source>
</evidence>
<dbReference type="SUPFAM" id="SSF53335">
    <property type="entry name" value="S-adenosyl-L-methionine-dependent methyltransferases"/>
    <property type="match status" value="1"/>
</dbReference>
<dbReference type="InterPro" id="IPR029063">
    <property type="entry name" value="SAM-dependent_MTases_sf"/>
</dbReference>
<comment type="catalytic activity">
    <reaction evidence="7">
        <text>adenosine(1518)/adenosine(1519) in 16S rRNA + 4 S-adenosyl-L-methionine = N(6)-dimethyladenosine(1518)/N(6)-dimethyladenosine(1519) in 16S rRNA + 4 S-adenosyl-L-homocysteine + 4 H(+)</text>
        <dbReference type="Rhea" id="RHEA:19609"/>
        <dbReference type="Rhea" id="RHEA-COMP:10232"/>
        <dbReference type="Rhea" id="RHEA-COMP:10233"/>
        <dbReference type="ChEBI" id="CHEBI:15378"/>
        <dbReference type="ChEBI" id="CHEBI:57856"/>
        <dbReference type="ChEBI" id="CHEBI:59789"/>
        <dbReference type="ChEBI" id="CHEBI:74411"/>
        <dbReference type="ChEBI" id="CHEBI:74493"/>
        <dbReference type="EC" id="2.1.1.182"/>
    </reaction>
</comment>
<dbReference type="NCBIfam" id="TIGR00755">
    <property type="entry name" value="ksgA"/>
    <property type="match status" value="1"/>
</dbReference>
<keyword evidence="2 7" id="KW-0698">rRNA processing</keyword>
<dbReference type="Gene3D" id="1.10.8.100">
    <property type="entry name" value="Ribosomal RNA adenine dimethylase-like, domain 2"/>
    <property type="match status" value="1"/>
</dbReference>
<keyword evidence="1 7" id="KW-0963">Cytoplasm</keyword>
<comment type="subcellular location">
    <subcellularLocation>
        <location evidence="7">Cytoplasm</location>
    </subcellularLocation>
</comment>
<evidence type="ECO:0000256" key="2">
    <source>
        <dbReference type="ARBA" id="ARBA00022552"/>
    </source>
</evidence>
<dbReference type="GO" id="GO:0005829">
    <property type="term" value="C:cytosol"/>
    <property type="evidence" value="ECO:0007669"/>
    <property type="project" value="TreeGrafter"/>
</dbReference>
<dbReference type="InterPro" id="IPR023165">
    <property type="entry name" value="rRNA_Ade_diMease-like_C"/>
</dbReference>
<keyword evidence="3 7" id="KW-0489">Methyltransferase</keyword>
<keyword evidence="6 7" id="KW-0694">RNA-binding</keyword>
<gene>
    <name evidence="7" type="primary">rsmA</name>
    <name evidence="7" type="synonym">ksgA</name>
    <name evidence="10" type="ORF">M787_003360</name>
</gene>
<dbReference type="CDD" id="cd02440">
    <property type="entry name" value="AdoMet_MTases"/>
    <property type="match status" value="1"/>
</dbReference>
<keyword evidence="4 7" id="KW-0808">Transferase</keyword>
<dbReference type="InterPro" id="IPR011530">
    <property type="entry name" value="rRNA_adenine_dimethylase"/>
</dbReference>
<dbReference type="SMART" id="SM00650">
    <property type="entry name" value="rADc"/>
    <property type="match status" value="1"/>
</dbReference>
<dbReference type="OrthoDB" id="9814755at2"/>
<feature type="binding site" evidence="7 8">
    <location>
        <position position="118"/>
    </location>
    <ligand>
        <name>S-adenosyl-L-methionine</name>
        <dbReference type="ChEBI" id="CHEBI:59789"/>
    </ligand>
</feature>
<accession>A0A173DZN2</accession>
<reference evidence="10 11" key="1">
    <citation type="journal article" date="2014" name="Syst. Appl. Microbiol.">
        <title>Evidence for the existence of two new members of the family Chlamydiaceae and proposal of Chlamydia avium sp. nov. and Chlamydia gallinacea sp. nov.</title>
        <authorList>
            <person name="Sachse K."/>
            <person name="Laroucau K."/>
            <person name="Riege K."/>
            <person name="Wehner S."/>
            <person name="Dilcher M."/>
            <person name="Creasy H.H."/>
            <person name="Weidmann M."/>
            <person name="Myers G."/>
            <person name="Vorimore F."/>
            <person name="Vicari N."/>
            <person name="Magnino S."/>
            <person name="Liebler-Tenorio E."/>
            <person name="Ruettger A."/>
            <person name="Bavoil P.M."/>
            <person name="Hufert F.T."/>
            <person name="Rossello-Mora R."/>
            <person name="Marz M."/>
        </authorList>
    </citation>
    <scope>NUCLEOTIDE SEQUENCE [LARGE SCALE GENOMIC DNA]</scope>
    <source>
        <strain evidence="10 11">08-1274/3</strain>
    </source>
</reference>
<dbReference type="eggNOG" id="COG0030">
    <property type="taxonomic scope" value="Bacteria"/>
</dbReference>
<dbReference type="PANTHER" id="PTHR11727:SF7">
    <property type="entry name" value="DIMETHYLADENOSINE TRANSFERASE-RELATED"/>
    <property type="match status" value="1"/>
</dbReference>
<dbReference type="InterPro" id="IPR001737">
    <property type="entry name" value="KsgA/Erm"/>
</dbReference>
<feature type="binding site" evidence="7 8">
    <location>
        <position position="27"/>
    </location>
    <ligand>
        <name>S-adenosyl-L-methionine</name>
        <dbReference type="ChEBI" id="CHEBI:59789"/>
    </ligand>
</feature>
<protein>
    <recommendedName>
        <fullName evidence="7">Ribosomal RNA small subunit methyltransferase A</fullName>
        <ecNumber evidence="7">2.1.1.182</ecNumber>
    </recommendedName>
    <alternativeName>
        <fullName evidence="7">16S rRNA (adenine(1518)-N(6)/adenine(1519)-N(6))-dimethyltransferase</fullName>
    </alternativeName>
    <alternativeName>
        <fullName evidence="7">16S rRNA dimethyladenosine transferase</fullName>
    </alternativeName>
    <alternativeName>
        <fullName evidence="7">16S rRNA dimethylase</fullName>
    </alternativeName>
    <alternativeName>
        <fullName evidence="7">S-adenosylmethionine-6-N', N'-adenosyl(rRNA) dimethyltransferase</fullName>
    </alternativeName>
</protein>
<name>A0A173DZN2_9CHLA</name>
<feature type="binding site" evidence="7 8">
    <location>
        <position position="75"/>
    </location>
    <ligand>
        <name>S-adenosyl-L-methionine</name>
        <dbReference type="ChEBI" id="CHEBI:59789"/>
    </ligand>
</feature>
<organism evidence="10 11">
    <name type="scientific">Chlamydia gallinacea 08-1274/3</name>
    <dbReference type="NCBI Taxonomy" id="1143323"/>
    <lineage>
        <taxon>Bacteria</taxon>
        <taxon>Pseudomonadati</taxon>
        <taxon>Chlamydiota</taxon>
        <taxon>Chlamydiia</taxon>
        <taxon>Chlamydiales</taxon>
        <taxon>Chlamydiaceae</taxon>
        <taxon>Chlamydia/Chlamydophila group</taxon>
        <taxon>Chlamydia</taxon>
    </lineage>
</organism>
<sequence length="277" mass="31347">MSRSSPEQLIQFLKEVRGYPKKGLSQNFLIDGNILKKILEISCVQPEDWVLEVGPGYGALTEVLVNRGARVIALEKDSMFASTLRLLPINVHITDACKYPLASLPQEGYRGKGRIVANLPYHITTPLLVKFFTETPNLWKTVTVMVQDEVARRITAQPGGKEYSALTVFLNFFSDVRYAFKVSPSCFFPKPNVGSAVVHMVVKDTFPLKDQDHDAFFTLTRTAFGKRRKFLANALKDLYPKAKVLLALQELHFSDKTRPETLSLHDYIRLFHLLSQS</sequence>
<dbReference type="InterPro" id="IPR020596">
    <property type="entry name" value="rRNA_Ade_Mease_Trfase_CS"/>
</dbReference>
<comment type="similarity">
    <text evidence="7">Belongs to the class I-like SAM-binding methyltransferase superfamily. rRNA adenine N(6)-methyltransferase family. RsmA subfamily.</text>
</comment>
<dbReference type="GO" id="GO:0003723">
    <property type="term" value="F:RNA binding"/>
    <property type="evidence" value="ECO:0007669"/>
    <property type="project" value="UniProtKB-UniRule"/>
</dbReference>
<dbReference type="InterPro" id="IPR020598">
    <property type="entry name" value="rRNA_Ade_methylase_Trfase_N"/>
</dbReference>
<dbReference type="GO" id="GO:0052908">
    <property type="term" value="F:16S rRNA (adenine(1518)-N(6)/adenine(1519)-N(6))-dimethyltransferase activity"/>
    <property type="evidence" value="ECO:0007669"/>
    <property type="project" value="UniProtKB-EC"/>
</dbReference>
<feature type="binding site" evidence="7 8">
    <location>
        <position position="95"/>
    </location>
    <ligand>
        <name>S-adenosyl-L-methionine</name>
        <dbReference type="ChEBI" id="CHEBI:59789"/>
    </ligand>
</feature>
<evidence type="ECO:0000256" key="6">
    <source>
        <dbReference type="ARBA" id="ARBA00022884"/>
    </source>
</evidence>
<dbReference type="Pfam" id="PF00398">
    <property type="entry name" value="RrnaAD"/>
    <property type="match status" value="1"/>
</dbReference>
<dbReference type="PANTHER" id="PTHR11727">
    <property type="entry name" value="DIMETHYLADENOSINE TRANSFERASE"/>
    <property type="match status" value="1"/>
</dbReference>
<evidence type="ECO:0000256" key="1">
    <source>
        <dbReference type="ARBA" id="ARBA00022490"/>
    </source>
</evidence>
<evidence type="ECO:0000256" key="3">
    <source>
        <dbReference type="ARBA" id="ARBA00022603"/>
    </source>
</evidence>
<feature type="domain" description="Ribosomal RNA adenine methylase transferase N-terminal" evidence="9">
    <location>
        <begin position="34"/>
        <end position="204"/>
    </location>
</feature>
<feature type="binding site" evidence="7 8">
    <location>
        <position position="54"/>
    </location>
    <ligand>
        <name>S-adenosyl-L-methionine</name>
        <dbReference type="ChEBI" id="CHEBI:59789"/>
    </ligand>
</feature>